<evidence type="ECO:0000313" key="2">
    <source>
        <dbReference type="Proteomes" id="UP000011668"/>
    </source>
</evidence>
<keyword evidence="2" id="KW-1185">Reference proteome</keyword>
<accession>L8WI43</accession>
<name>L8WI43_THACA</name>
<reference evidence="1 2" key="1">
    <citation type="journal article" date="2013" name="Nat. Commun.">
        <title>The evolution and pathogenic mechanisms of the rice sheath blight pathogen.</title>
        <authorList>
            <person name="Zheng A."/>
            <person name="Lin R."/>
            <person name="Xu L."/>
            <person name="Qin P."/>
            <person name="Tang C."/>
            <person name="Ai P."/>
            <person name="Zhang D."/>
            <person name="Liu Y."/>
            <person name="Sun Z."/>
            <person name="Feng H."/>
            <person name="Wang Y."/>
            <person name="Chen Y."/>
            <person name="Liang X."/>
            <person name="Fu R."/>
            <person name="Li Q."/>
            <person name="Zhang J."/>
            <person name="Yu X."/>
            <person name="Xie Z."/>
            <person name="Ding L."/>
            <person name="Guan P."/>
            <person name="Tang J."/>
            <person name="Liang Y."/>
            <person name="Wang S."/>
            <person name="Deng Q."/>
            <person name="Li S."/>
            <person name="Zhu J."/>
            <person name="Wang L."/>
            <person name="Liu H."/>
            <person name="Li P."/>
        </authorList>
    </citation>
    <scope>NUCLEOTIDE SEQUENCE [LARGE SCALE GENOMIC DNA]</scope>
    <source>
        <strain evidence="2">AG-1 IA</strain>
    </source>
</reference>
<organism evidence="1 2">
    <name type="scientific">Thanatephorus cucumeris (strain AG1-IA)</name>
    <name type="common">Rice sheath blight fungus</name>
    <name type="synonym">Rhizoctonia solani</name>
    <dbReference type="NCBI Taxonomy" id="983506"/>
    <lineage>
        <taxon>Eukaryota</taxon>
        <taxon>Fungi</taxon>
        <taxon>Dikarya</taxon>
        <taxon>Basidiomycota</taxon>
        <taxon>Agaricomycotina</taxon>
        <taxon>Agaricomycetes</taxon>
        <taxon>Cantharellales</taxon>
        <taxon>Ceratobasidiaceae</taxon>
        <taxon>Rhizoctonia</taxon>
        <taxon>Rhizoctonia solani AG-1</taxon>
    </lineage>
</organism>
<dbReference type="EMBL" id="AFRT01004468">
    <property type="protein sequence ID" value="ELU36044.1"/>
    <property type="molecule type" value="Genomic_DNA"/>
</dbReference>
<dbReference type="HOGENOM" id="CLU_2656159_0_0_1"/>
<dbReference type="AlphaFoldDB" id="L8WI43"/>
<proteinExistence type="predicted"/>
<dbReference type="Proteomes" id="UP000011668">
    <property type="component" value="Unassembled WGS sequence"/>
</dbReference>
<sequence>MVQHRAERIHAAIVSSDIGSWANSTVRSTACTVSFSNPPSLPSSSANFSTAVYNALIGKFSLPDLAVKPSTNFSCW</sequence>
<evidence type="ECO:0000313" key="1">
    <source>
        <dbReference type="EMBL" id="ELU36044.1"/>
    </source>
</evidence>
<comment type="caution">
    <text evidence="1">The sequence shown here is derived from an EMBL/GenBank/DDBJ whole genome shotgun (WGS) entry which is preliminary data.</text>
</comment>
<protein>
    <submittedName>
        <fullName evidence="1">Uncharacterized protein</fullName>
    </submittedName>
</protein>
<gene>
    <name evidence="1" type="ORF">AG1IA_09927</name>
</gene>